<dbReference type="Gene3D" id="1.20.1290.10">
    <property type="entry name" value="AhpD-like"/>
    <property type="match status" value="1"/>
</dbReference>
<comment type="caution">
    <text evidence="2">The sequence shown here is derived from an EMBL/GenBank/DDBJ whole genome shotgun (WGS) entry which is preliminary data.</text>
</comment>
<dbReference type="InterPro" id="IPR029032">
    <property type="entry name" value="AhpD-like"/>
</dbReference>
<proteinExistence type="predicted"/>
<dbReference type="SUPFAM" id="SSF69118">
    <property type="entry name" value="AhpD-like"/>
    <property type="match status" value="1"/>
</dbReference>
<dbReference type="Proteomes" id="UP000503640">
    <property type="component" value="Unassembled WGS sequence"/>
</dbReference>
<protein>
    <submittedName>
        <fullName evidence="2">Alkylhydroperoxidase</fullName>
    </submittedName>
</protein>
<accession>A0A7I9VNX5</accession>
<feature type="domain" description="Carboxymuconolactone decarboxylase-like" evidence="1">
    <location>
        <begin position="17"/>
        <end position="99"/>
    </location>
</feature>
<evidence type="ECO:0000313" key="2">
    <source>
        <dbReference type="EMBL" id="GEJ58101.1"/>
    </source>
</evidence>
<sequence>MAPKLPAHFLRFQKKHPDVAKAFEELGKRVHDGGPLSERERRLVKLGIAIGVNTEGAVHSALRQALGAECSREDAEHVALLAITTLGWPRALAAMSWVHDALDGGEGTDV</sequence>
<name>A0A7I9VNX5_9BACT</name>
<organism evidence="2 3">
    <name type="scientific">Anaeromyxobacter diazotrophicus</name>
    <dbReference type="NCBI Taxonomy" id="2590199"/>
    <lineage>
        <taxon>Bacteria</taxon>
        <taxon>Pseudomonadati</taxon>
        <taxon>Myxococcota</taxon>
        <taxon>Myxococcia</taxon>
        <taxon>Myxococcales</taxon>
        <taxon>Cystobacterineae</taxon>
        <taxon>Anaeromyxobacteraceae</taxon>
        <taxon>Anaeromyxobacter</taxon>
    </lineage>
</organism>
<evidence type="ECO:0000259" key="1">
    <source>
        <dbReference type="Pfam" id="PF02627"/>
    </source>
</evidence>
<evidence type="ECO:0000313" key="3">
    <source>
        <dbReference type="Proteomes" id="UP000503640"/>
    </source>
</evidence>
<keyword evidence="2" id="KW-0560">Oxidoreductase</keyword>
<dbReference type="EMBL" id="BJTG01000006">
    <property type="protein sequence ID" value="GEJ58101.1"/>
    <property type="molecule type" value="Genomic_DNA"/>
</dbReference>
<dbReference type="Pfam" id="PF02627">
    <property type="entry name" value="CMD"/>
    <property type="match status" value="1"/>
</dbReference>
<keyword evidence="2" id="KW-0575">Peroxidase</keyword>
<gene>
    <name evidence="2" type="ORF">AMYX_28420</name>
</gene>
<keyword evidence="3" id="KW-1185">Reference proteome</keyword>
<dbReference type="RefSeq" id="WP_176066310.1">
    <property type="nucleotide sequence ID" value="NZ_BJTG01000006.1"/>
</dbReference>
<dbReference type="AlphaFoldDB" id="A0A7I9VNX5"/>
<reference evidence="3" key="1">
    <citation type="journal article" date="2020" name="Appl. Environ. Microbiol.">
        <title>Diazotrophic Anaeromyxobacter Isolates from Soils.</title>
        <authorList>
            <person name="Masuda Y."/>
            <person name="Yamanaka H."/>
            <person name="Xu Z.X."/>
            <person name="Shiratori Y."/>
            <person name="Aono T."/>
            <person name="Amachi S."/>
            <person name="Senoo K."/>
            <person name="Itoh H."/>
        </authorList>
    </citation>
    <scope>NUCLEOTIDE SEQUENCE [LARGE SCALE GENOMIC DNA]</scope>
    <source>
        <strain evidence="3">R267</strain>
    </source>
</reference>
<dbReference type="InterPro" id="IPR003779">
    <property type="entry name" value="CMD-like"/>
</dbReference>
<dbReference type="GO" id="GO:0051920">
    <property type="term" value="F:peroxiredoxin activity"/>
    <property type="evidence" value="ECO:0007669"/>
    <property type="project" value="InterPro"/>
</dbReference>